<evidence type="ECO:0000256" key="4">
    <source>
        <dbReference type="ARBA" id="ARBA00022989"/>
    </source>
</evidence>
<dbReference type="Gene3D" id="1.20.1250.20">
    <property type="entry name" value="MFS general substrate transporter like domains"/>
    <property type="match status" value="2"/>
</dbReference>
<keyword evidence="4 7" id="KW-1133">Transmembrane helix</keyword>
<evidence type="ECO:0000313" key="9">
    <source>
        <dbReference type="Proteomes" id="UP000016926"/>
    </source>
</evidence>
<comment type="subcellular location">
    <subcellularLocation>
        <location evidence="1">Membrane</location>
        <topology evidence="1">Multi-pass membrane protein</topology>
    </subcellularLocation>
</comment>
<feature type="transmembrane region" description="Helical" evidence="7">
    <location>
        <begin position="455"/>
        <end position="476"/>
    </location>
</feature>
<dbReference type="AlphaFoldDB" id="M7XLH2"/>
<organism evidence="8 9">
    <name type="scientific">Rhodotorula toruloides (strain NP11)</name>
    <name type="common">Yeast</name>
    <name type="synonym">Rhodosporidium toruloides</name>
    <dbReference type="NCBI Taxonomy" id="1130832"/>
    <lineage>
        <taxon>Eukaryota</taxon>
        <taxon>Fungi</taxon>
        <taxon>Dikarya</taxon>
        <taxon>Basidiomycota</taxon>
        <taxon>Pucciniomycotina</taxon>
        <taxon>Microbotryomycetes</taxon>
        <taxon>Sporidiobolales</taxon>
        <taxon>Sporidiobolaceae</taxon>
        <taxon>Rhodotorula</taxon>
    </lineage>
</organism>
<accession>M7XLH2</accession>
<evidence type="ECO:0000256" key="7">
    <source>
        <dbReference type="SAM" id="Phobius"/>
    </source>
</evidence>
<keyword evidence="3 7" id="KW-0812">Transmembrane</keyword>
<dbReference type="RefSeq" id="XP_016272152.1">
    <property type="nucleotide sequence ID" value="XM_016415884.1"/>
</dbReference>
<feature type="transmembrane region" description="Helical" evidence="7">
    <location>
        <begin position="364"/>
        <end position="382"/>
    </location>
</feature>
<evidence type="ECO:0000256" key="5">
    <source>
        <dbReference type="ARBA" id="ARBA00023136"/>
    </source>
</evidence>
<dbReference type="GO" id="GO:0022857">
    <property type="term" value="F:transmembrane transporter activity"/>
    <property type="evidence" value="ECO:0007669"/>
    <property type="project" value="InterPro"/>
</dbReference>
<keyword evidence="2" id="KW-0813">Transport</keyword>
<dbReference type="EMBL" id="KB722658">
    <property type="protein sequence ID" value="EMS21033.1"/>
    <property type="molecule type" value="Genomic_DNA"/>
</dbReference>
<dbReference type="PANTHER" id="PTHR43791">
    <property type="entry name" value="PERMEASE-RELATED"/>
    <property type="match status" value="1"/>
</dbReference>
<keyword evidence="9" id="KW-1185">Reference proteome</keyword>
<dbReference type="SUPFAM" id="SSF103473">
    <property type="entry name" value="MFS general substrate transporter"/>
    <property type="match status" value="1"/>
</dbReference>
<protein>
    <submittedName>
        <fullName evidence="8">MFS transporter</fullName>
    </submittedName>
</protein>
<feature type="transmembrane region" description="Helical" evidence="7">
    <location>
        <begin position="164"/>
        <end position="182"/>
    </location>
</feature>
<dbReference type="Pfam" id="PF07690">
    <property type="entry name" value="MFS_1"/>
    <property type="match status" value="1"/>
</dbReference>
<feature type="region of interest" description="Disordered" evidence="6">
    <location>
        <begin position="1"/>
        <end position="20"/>
    </location>
</feature>
<dbReference type="HOGENOM" id="CLU_001265_0_1_1"/>
<dbReference type="InterPro" id="IPR011701">
    <property type="entry name" value="MFS"/>
</dbReference>
<feature type="transmembrane region" description="Helical" evidence="7">
    <location>
        <begin position="422"/>
        <end position="443"/>
    </location>
</feature>
<feature type="transmembrane region" description="Helical" evidence="7">
    <location>
        <begin position="107"/>
        <end position="127"/>
    </location>
</feature>
<dbReference type="eggNOG" id="KOG2533">
    <property type="taxonomic scope" value="Eukaryota"/>
</dbReference>
<feature type="transmembrane region" description="Helical" evidence="7">
    <location>
        <begin position="293"/>
        <end position="313"/>
    </location>
</feature>
<dbReference type="InterPro" id="IPR036259">
    <property type="entry name" value="MFS_trans_sf"/>
</dbReference>
<proteinExistence type="predicted"/>
<name>M7XLH2_RHOT1</name>
<feature type="transmembrane region" description="Helical" evidence="7">
    <location>
        <begin position="388"/>
        <end position="410"/>
    </location>
</feature>
<feature type="transmembrane region" description="Helical" evidence="7">
    <location>
        <begin position="139"/>
        <end position="158"/>
    </location>
</feature>
<evidence type="ECO:0000256" key="1">
    <source>
        <dbReference type="ARBA" id="ARBA00004141"/>
    </source>
</evidence>
<dbReference type="PANTHER" id="PTHR43791:SF19">
    <property type="entry name" value="TRANSPORTER, PUTATIVE (AFU_ORTHOLOGUE AFUA_1G01812)-RELATED"/>
    <property type="match status" value="1"/>
</dbReference>
<dbReference type="OrthoDB" id="2962993at2759"/>
<reference evidence="8 9" key="1">
    <citation type="journal article" date="2012" name="Nat. Commun.">
        <title>A multi-omic map of the lipid-producing yeast Rhodosporidium toruloides.</title>
        <authorList>
            <person name="Zhu Z."/>
            <person name="Zhang S."/>
            <person name="Liu H."/>
            <person name="Shen H."/>
            <person name="Lin X."/>
            <person name="Yang F."/>
            <person name="Zhou Y.J."/>
            <person name="Jin G."/>
            <person name="Ye M."/>
            <person name="Zou H."/>
            <person name="Zou H."/>
            <person name="Zhao Z.K."/>
        </authorList>
    </citation>
    <scope>NUCLEOTIDE SEQUENCE [LARGE SCALE GENOMIC DNA]</scope>
    <source>
        <strain evidence="8 9">NP11</strain>
    </source>
</reference>
<dbReference type="FunFam" id="1.20.1250.20:FF:000068">
    <property type="entry name" value="MFS general substrate transporter"/>
    <property type="match status" value="1"/>
</dbReference>
<dbReference type="GO" id="GO:0016020">
    <property type="term" value="C:membrane"/>
    <property type="evidence" value="ECO:0007669"/>
    <property type="project" value="UniProtKB-SubCell"/>
</dbReference>
<evidence type="ECO:0000313" key="8">
    <source>
        <dbReference type="EMBL" id="EMS21033.1"/>
    </source>
</evidence>
<dbReference type="FunFam" id="1.20.1250.20:FF:000057">
    <property type="entry name" value="MFS general substrate transporter"/>
    <property type="match status" value="1"/>
</dbReference>
<gene>
    <name evidence="8" type="ORF">RHTO_02206</name>
</gene>
<feature type="transmembrane region" description="Helical" evidence="7">
    <location>
        <begin position="194"/>
        <end position="215"/>
    </location>
</feature>
<feature type="transmembrane region" description="Helical" evidence="7">
    <location>
        <begin position="227"/>
        <end position="249"/>
    </location>
</feature>
<evidence type="ECO:0000256" key="2">
    <source>
        <dbReference type="ARBA" id="ARBA00022448"/>
    </source>
</evidence>
<keyword evidence="5 7" id="KW-0472">Membrane</keyword>
<evidence type="ECO:0000256" key="3">
    <source>
        <dbReference type="ARBA" id="ARBA00022692"/>
    </source>
</evidence>
<feature type="transmembrane region" description="Helical" evidence="7">
    <location>
        <begin position="333"/>
        <end position="352"/>
    </location>
</feature>
<dbReference type="GeneID" id="27366219"/>
<dbReference type="Proteomes" id="UP000016926">
    <property type="component" value="Unassembled WGS sequence"/>
</dbReference>
<evidence type="ECO:0000256" key="6">
    <source>
        <dbReference type="SAM" id="MobiDB-lite"/>
    </source>
</evidence>
<sequence length="539" mass="59705">MSSPSLHSSDKEKGTEIQNEYVGKALDAPYLSPVEEKKLMRKIDYKASLRDPWTFPGGLEDLWAPPRPPGGCLALPWQAGRMLTFPFAAARLDGLEKDLHLKGNHQIALVVFFVGYVSTEIPGNILLKKMRPSRFIPAIMISWGIVMTLMGTCSNFAGLVAARFFLGLTESVLFPGICFYLVSWYKRNESNLRIAIFFSSATLSGAFGGLLAYGLSKMAGVGGKGGWAWIFIIEGLLTFIVGCISPWMIEDFPEEAKFLTPAEREHVVRRLKEDTGAAGTFKMKYVMDAFKDWKTYIFALIYIGVAEPLYALSLFSPTIISELGTFSRAQSQLLSTPPYALAFFITLATAIYSDRIQRRGIFNIFWMTVVIIGYGILLGIKTQKHPGVAYFAVFLCVCGVAPCIANTIVWTGNNFSGVLKRGTSMGVMFAVGNSGGIVSSLVYRTQDKPRYILGHAVGLGFAGMCVLLSIFMMVYFQRENARRDAKYGKVPDFVLGANGEELTAVADDPEIRRRFGLDNMTDEQIEGLGDKNPLFRFWQ</sequence>